<organism evidence="2 3">
    <name type="scientific">Aspergillus pseudoviridinutans</name>
    <dbReference type="NCBI Taxonomy" id="1517512"/>
    <lineage>
        <taxon>Eukaryota</taxon>
        <taxon>Fungi</taxon>
        <taxon>Dikarya</taxon>
        <taxon>Ascomycota</taxon>
        <taxon>Pezizomycotina</taxon>
        <taxon>Eurotiomycetes</taxon>
        <taxon>Eurotiomycetidae</taxon>
        <taxon>Eurotiales</taxon>
        <taxon>Aspergillaceae</taxon>
        <taxon>Aspergillus</taxon>
        <taxon>Aspergillus subgen. Fumigati</taxon>
    </lineage>
</organism>
<dbReference type="GeneID" id="66999836"/>
<dbReference type="EMBL" id="BHVY01000001">
    <property type="protein sequence ID" value="GIJ82712.1"/>
    <property type="molecule type" value="Genomic_DNA"/>
</dbReference>
<dbReference type="AlphaFoldDB" id="A0A9P3B2D4"/>
<feature type="region of interest" description="Disordered" evidence="1">
    <location>
        <begin position="1"/>
        <end position="27"/>
    </location>
</feature>
<dbReference type="OrthoDB" id="4445311at2759"/>
<evidence type="ECO:0000256" key="1">
    <source>
        <dbReference type="SAM" id="MobiDB-lite"/>
    </source>
</evidence>
<name>A0A9P3B2D4_9EURO</name>
<gene>
    <name evidence="2" type="ORF">Asppvi_001223</name>
</gene>
<keyword evidence="3" id="KW-1185">Reference proteome</keyword>
<accession>A0A9P3B2D4</accession>
<sequence>MSDNPEKPRPLIPTQWNKARGSPLPTWIPQRTSELRTAIEKVDKAIEELVKPKPVTHEEDDSKATGIDIPKDLSKYRDWVAERHSAWDAAGLPTQDEDILAKYNIPDDVSSDKKTWPASLQKLGITAIKIDEDTTTYPWGKLAMALQRTLAKAKSYDRDSLFSDVARKALRWI</sequence>
<dbReference type="Proteomes" id="UP001043456">
    <property type="component" value="Unassembled WGS sequence"/>
</dbReference>
<dbReference type="RefSeq" id="XP_043153459.1">
    <property type="nucleotide sequence ID" value="XM_043297524.1"/>
</dbReference>
<comment type="caution">
    <text evidence="2">The sequence shown here is derived from an EMBL/GenBank/DDBJ whole genome shotgun (WGS) entry which is preliminary data.</text>
</comment>
<proteinExistence type="predicted"/>
<evidence type="ECO:0000313" key="2">
    <source>
        <dbReference type="EMBL" id="GIJ82712.1"/>
    </source>
</evidence>
<evidence type="ECO:0000313" key="3">
    <source>
        <dbReference type="Proteomes" id="UP001043456"/>
    </source>
</evidence>
<reference evidence="2 3" key="1">
    <citation type="submission" date="2018-10" db="EMBL/GenBank/DDBJ databases">
        <title>Pan-genome distribution and transcriptional activeness of fungal secondary metabolism genes in Aspergillus section Fumigati.</title>
        <authorList>
            <person name="Takahashi H."/>
            <person name="Umemura M."/>
            <person name="Ninomiya A."/>
            <person name="Kusuya Y."/>
            <person name="Urayama S."/>
            <person name="Shimizu M."/>
            <person name="Watanabe A."/>
            <person name="Kamei K."/>
            <person name="Yaguchi T."/>
            <person name="Hagiwara D."/>
        </authorList>
    </citation>
    <scope>NUCLEOTIDE SEQUENCE [LARGE SCALE GENOMIC DNA]</scope>
    <source>
        <strain evidence="2 3">IFM 55266</strain>
    </source>
</reference>
<protein>
    <submittedName>
        <fullName evidence="2">Uncharacterized protein</fullName>
    </submittedName>
</protein>